<sequence>MSSTRTPERPAAPGRPRRRRGLWAVLAVVVVLAVAAFVGPRIYASVESGKAAAPLVASTAAGSATPTAASTDATLDGAWTLAPGGTAGYRVKEVLNGQDVTVTGRTSDVTGDLTVAGGRLTAGTVSVGLASVETDSGQRDNQFRTTVIDVARFPTADVALTAPVPLGGLDVGSSVAVNLVGTLTLKGSPRDVTVPATVQRTAQGSVTVTGSLPVTWSEHGVQAPDLGFVKVEDTGTIEFTFTATKA</sequence>
<dbReference type="SMART" id="SM00867">
    <property type="entry name" value="YceI"/>
    <property type="match status" value="1"/>
</dbReference>
<evidence type="ECO:0000313" key="4">
    <source>
        <dbReference type="EMBL" id="PRY16156.1"/>
    </source>
</evidence>
<dbReference type="InterPro" id="IPR007372">
    <property type="entry name" value="Lipid/polyisoprenoid-bd_YceI"/>
</dbReference>
<keyword evidence="5" id="KW-1185">Reference proteome</keyword>
<dbReference type="Pfam" id="PF04264">
    <property type="entry name" value="YceI"/>
    <property type="match status" value="1"/>
</dbReference>
<feature type="domain" description="Lipid/polyisoprenoid-binding YceI-like" evidence="3">
    <location>
        <begin position="78"/>
        <end position="244"/>
    </location>
</feature>
<dbReference type="AlphaFoldDB" id="A0A2T0R5W5"/>
<dbReference type="Proteomes" id="UP000238083">
    <property type="component" value="Unassembled WGS sequence"/>
</dbReference>
<dbReference type="PANTHER" id="PTHR34406">
    <property type="entry name" value="PROTEIN YCEI"/>
    <property type="match status" value="1"/>
</dbReference>
<evidence type="ECO:0000256" key="1">
    <source>
        <dbReference type="ARBA" id="ARBA00008812"/>
    </source>
</evidence>
<keyword evidence="2" id="KW-0812">Transmembrane</keyword>
<feature type="transmembrane region" description="Helical" evidence="2">
    <location>
        <begin position="21"/>
        <end position="43"/>
    </location>
</feature>
<keyword evidence="2" id="KW-0472">Membrane</keyword>
<accession>A0A2T0R5W5</accession>
<dbReference type="OrthoDB" id="117810at2"/>
<proteinExistence type="inferred from homology"/>
<comment type="similarity">
    <text evidence="1">Belongs to the UPF0312 family.</text>
</comment>
<evidence type="ECO:0000256" key="2">
    <source>
        <dbReference type="SAM" id="Phobius"/>
    </source>
</evidence>
<dbReference type="Gene3D" id="2.40.128.110">
    <property type="entry name" value="Lipid/polyisoprenoid-binding, YceI-like"/>
    <property type="match status" value="1"/>
</dbReference>
<gene>
    <name evidence="4" type="ORF">CLV37_104377</name>
</gene>
<organism evidence="4 5">
    <name type="scientific">Kineococcus rhizosphaerae</name>
    <dbReference type="NCBI Taxonomy" id="559628"/>
    <lineage>
        <taxon>Bacteria</taxon>
        <taxon>Bacillati</taxon>
        <taxon>Actinomycetota</taxon>
        <taxon>Actinomycetes</taxon>
        <taxon>Kineosporiales</taxon>
        <taxon>Kineosporiaceae</taxon>
        <taxon>Kineococcus</taxon>
    </lineage>
</organism>
<keyword evidence="2" id="KW-1133">Transmembrane helix</keyword>
<dbReference type="InterPro" id="IPR036761">
    <property type="entry name" value="TTHA0802/YceI-like_sf"/>
</dbReference>
<evidence type="ECO:0000313" key="5">
    <source>
        <dbReference type="Proteomes" id="UP000238083"/>
    </source>
</evidence>
<reference evidence="4 5" key="1">
    <citation type="submission" date="2018-03" db="EMBL/GenBank/DDBJ databases">
        <title>Genomic Encyclopedia of Archaeal and Bacterial Type Strains, Phase II (KMG-II): from individual species to whole genera.</title>
        <authorList>
            <person name="Goeker M."/>
        </authorList>
    </citation>
    <scope>NUCLEOTIDE SEQUENCE [LARGE SCALE GENOMIC DNA]</scope>
    <source>
        <strain evidence="4 5">DSM 19711</strain>
    </source>
</reference>
<dbReference type="RefSeq" id="WP_106210100.1">
    <property type="nucleotide sequence ID" value="NZ_PVZF01000004.1"/>
</dbReference>
<dbReference type="SUPFAM" id="SSF101874">
    <property type="entry name" value="YceI-like"/>
    <property type="match status" value="1"/>
</dbReference>
<name>A0A2T0R5W5_9ACTN</name>
<dbReference type="PANTHER" id="PTHR34406:SF1">
    <property type="entry name" value="PROTEIN YCEI"/>
    <property type="match status" value="1"/>
</dbReference>
<evidence type="ECO:0000259" key="3">
    <source>
        <dbReference type="SMART" id="SM00867"/>
    </source>
</evidence>
<protein>
    <submittedName>
        <fullName evidence="4">Polyisoprenoid-binding protein YceI</fullName>
    </submittedName>
</protein>
<dbReference type="EMBL" id="PVZF01000004">
    <property type="protein sequence ID" value="PRY16156.1"/>
    <property type="molecule type" value="Genomic_DNA"/>
</dbReference>
<comment type="caution">
    <text evidence="4">The sequence shown here is derived from an EMBL/GenBank/DDBJ whole genome shotgun (WGS) entry which is preliminary data.</text>
</comment>